<keyword evidence="15" id="KW-0325">Glycoprotein</keyword>
<dbReference type="SMART" id="SM00220">
    <property type="entry name" value="S_TKc"/>
    <property type="match status" value="1"/>
</dbReference>
<evidence type="ECO:0000256" key="4">
    <source>
        <dbReference type="ARBA" id="ARBA00022679"/>
    </source>
</evidence>
<evidence type="ECO:0000256" key="15">
    <source>
        <dbReference type="ARBA" id="ARBA00023180"/>
    </source>
</evidence>
<dbReference type="FunFam" id="3.30.430.20:FF:000009">
    <property type="entry name" value="Cysteine-rich receptor-like protein kinase 28"/>
    <property type="match status" value="1"/>
</dbReference>
<keyword evidence="12" id="KW-0472">Membrane</keyword>
<keyword evidence="8" id="KW-0547">Nucleotide-binding</keyword>
<keyword evidence="5" id="KW-0812">Transmembrane</keyword>
<keyword evidence="3" id="KW-0723">Serine/threonine-protein kinase</keyword>
<evidence type="ECO:0000259" key="19">
    <source>
        <dbReference type="PROSITE" id="PS50011"/>
    </source>
</evidence>
<evidence type="ECO:0000256" key="7">
    <source>
        <dbReference type="ARBA" id="ARBA00022737"/>
    </source>
</evidence>
<dbReference type="InterPro" id="IPR000719">
    <property type="entry name" value="Prot_kinase_dom"/>
</dbReference>
<keyword evidence="11" id="KW-1133">Transmembrane helix</keyword>
<dbReference type="PANTHER" id="PTHR27002:SF804">
    <property type="entry name" value="OS02G0710500 PROTEIN"/>
    <property type="match status" value="1"/>
</dbReference>
<comment type="subcellular location">
    <subcellularLocation>
        <location evidence="1">Membrane</location>
        <topology evidence="1">Single-pass membrane protein</topology>
    </subcellularLocation>
</comment>
<evidence type="ECO:0000256" key="13">
    <source>
        <dbReference type="ARBA" id="ARBA00023157"/>
    </source>
</evidence>
<accession>A0AA39DMK2</accession>
<dbReference type="AlphaFoldDB" id="A0AA39DMK2"/>
<sequence length="472" mass="53076">MGSDLFSTKAFLLFLISIFSLIVFASGQLSFLDNSCGSETPDGDYKTNLTSLLDSLSSKASTYTFYNDTLNQIYSLYLCRGDVNATTCQSCVKAAGQKIQEECQYNKTAIIWYDECMLRYSNEDFFRTMETTPWFIMYNVNNRTDSGEGDVGALSLMDKLRAETPYLELMFQTGKRPSIDNASLILYGLAQCTRDINTTSCYNCLSDLSLMIQKCCQEKVGWRALGPNCNIRYEQYLFYNEVSADPPAPAPAPDNPGEQKSEEILLNVLDRPTRTHFMEGHIHDHDNTGETYYFNLTTILAATNNFSDSNKLGEGGFGPVYKGKLLDGREIAVKRLSTKSGQGLEEFKNEVTLIVKLQHKNLVRLLGCCMEGDEKLLVYEYMANTSLDAFLFDPTKCKELDWDKRAAIVHGIARGVLYLHEDSRLKIIHRDLKASNVLLDEEMNAKISDFGTARIFGSKQLDANTNRVVGTL</sequence>
<keyword evidence="22" id="KW-1185">Reference proteome</keyword>
<dbReference type="GO" id="GO:0005886">
    <property type="term" value="C:plasma membrane"/>
    <property type="evidence" value="ECO:0007669"/>
    <property type="project" value="TreeGrafter"/>
</dbReference>
<dbReference type="EC" id="2.7.11.1" evidence="2"/>
<dbReference type="InterPro" id="IPR008271">
    <property type="entry name" value="Ser/Thr_kinase_AS"/>
</dbReference>
<dbReference type="InterPro" id="IPR002902">
    <property type="entry name" value="GNK2"/>
</dbReference>
<dbReference type="InterPro" id="IPR038408">
    <property type="entry name" value="GNK2_sf"/>
</dbReference>
<feature type="domain" description="Gnk2-homologous" evidence="20">
    <location>
        <begin position="131"/>
        <end position="238"/>
    </location>
</feature>
<evidence type="ECO:0000256" key="9">
    <source>
        <dbReference type="ARBA" id="ARBA00022777"/>
    </source>
</evidence>
<dbReference type="Pfam" id="PF01657">
    <property type="entry name" value="Stress-antifung"/>
    <property type="match status" value="2"/>
</dbReference>
<evidence type="ECO:0000313" key="22">
    <source>
        <dbReference type="Proteomes" id="UP001168098"/>
    </source>
</evidence>
<dbReference type="GO" id="GO:0005524">
    <property type="term" value="F:ATP binding"/>
    <property type="evidence" value="ECO:0007669"/>
    <property type="project" value="UniProtKB-KW"/>
</dbReference>
<keyword evidence="10" id="KW-0067">ATP-binding</keyword>
<evidence type="ECO:0000256" key="12">
    <source>
        <dbReference type="ARBA" id="ARBA00023136"/>
    </source>
</evidence>
<evidence type="ECO:0000256" key="8">
    <source>
        <dbReference type="ARBA" id="ARBA00022741"/>
    </source>
</evidence>
<feature type="domain" description="Gnk2-homologous" evidence="20">
    <location>
        <begin position="27"/>
        <end position="125"/>
    </location>
</feature>
<feature type="signal peptide" evidence="18">
    <location>
        <begin position="1"/>
        <end position="27"/>
    </location>
</feature>
<comment type="caution">
    <text evidence="21">The sequence shown here is derived from an EMBL/GenBank/DDBJ whole genome shotgun (WGS) entry which is preliminary data.</text>
</comment>
<dbReference type="Gene3D" id="1.10.510.10">
    <property type="entry name" value="Transferase(Phosphotransferase) domain 1"/>
    <property type="match status" value="1"/>
</dbReference>
<dbReference type="PROSITE" id="PS50011">
    <property type="entry name" value="PROTEIN_KINASE_DOM"/>
    <property type="match status" value="1"/>
</dbReference>
<keyword evidence="7" id="KW-0677">Repeat</keyword>
<dbReference type="EMBL" id="JARBHA010000010">
    <property type="protein sequence ID" value="KAJ9690116.1"/>
    <property type="molecule type" value="Genomic_DNA"/>
</dbReference>
<evidence type="ECO:0000256" key="16">
    <source>
        <dbReference type="ARBA" id="ARBA00047899"/>
    </source>
</evidence>
<name>A0AA39DMK2_VITRO</name>
<dbReference type="Gene3D" id="3.30.200.20">
    <property type="entry name" value="Phosphorylase Kinase, domain 1"/>
    <property type="match status" value="1"/>
</dbReference>
<keyword evidence="13" id="KW-1015">Disulfide bond</keyword>
<evidence type="ECO:0000256" key="3">
    <source>
        <dbReference type="ARBA" id="ARBA00022527"/>
    </source>
</evidence>
<organism evidence="21 22">
    <name type="scientific">Vitis rotundifolia</name>
    <name type="common">Muscadine grape</name>
    <dbReference type="NCBI Taxonomy" id="103349"/>
    <lineage>
        <taxon>Eukaryota</taxon>
        <taxon>Viridiplantae</taxon>
        <taxon>Streptophyta</taxon>
        <taxon>Embryophyta</taxon>
        <taxon>Tracheophyta</taxon>
        <taxon>Spermatophyta</taxon>
        <taxon>Magnoliopsida</taxon>
        <taxon>eudicotyledons</taxon>
        <taxon>Gunneridae</taxon>
        <taxon>Pentapetalae</taxon>
        <taxon>rosids</taxon>
        <taxon>Vitales</taxon>
        <taxon>Vitaceae</taxon>
        <taxon>Viteae</taxon>
        <taxon>Vitis</taxon>
    </lineage>
</organism>
<dbReference type="FunFam" id="1.10.510.10:FF:001019">
    <property type="entry name" value="G-type lectin S-receptor-like serine/threonine-protein kinase B120"/>
    <property type="match status" value="1"/>
</dbReference>
<comment type="catalytic activity">
    <reaction evidence="17">
        <text>L-seryl-[protein] + ATP = O-phospho-L-seryl-[protein] + ADP + H(+)</text>
        <dbReference type="Rhea" id="RHEA:17989"/>
        <dbReference type="Rhea" id="RHEA-COMP:9863"/>
        <dbReference type="Rhea" id="RHEA-COMP:11604"/>
        <dbReference type="ChEBI" id="CHEBI:15378"/>
        <dbReference type="ChEBI" id="CHEBI:29999"/>
        <dbReference type="ChEBI" id="CHEBI:30616"/>
        <dbReference type="ChEBI" id="CHEBI:83421"/>
        <dbReference type="ChEBI" id="CHEBI:456216"/>
        <dbReference type="EC" id="2.7.11.1"/>
    </reaction>
</comment>
<evidence type="ECO:0000256" key="2">
    <source>
        <dbReference type="ARBA" id="ARBA00012513"/>
    </source>
</evidence>
<dbReference type="GO" id="GO:0004674">
    <property type="term" value="F:protein serine/threonine kinase activity"/>
    <property type="evidence" value="ECO:0007669"/>
    <property type="project" value="UniProtKB-KW"/>
</dbReference>
<dbReference type="PROSITE" id="PS51473">
    <property type="entry name" value="GNK2"/>
    <property type="match status" value="2"/>
</dbReference>
<evidence type="ECO:0000256" key="6">
    <source>
        <dbReference type="ARBA" id="ARBA00022729"/>
    </source>
</evidence>
<evidence type="ECO:0000256" key="1">
    <source>
        <dbReference type="ARBA" id="ARBA00004167"/>
    </source>
</evidence>
<keyword evidence="14" id="KW-0675">Receptor</keyword>
<evidence type="ECO:0000256" key="5">
    <source>
        <dbReference type="ARBA" id="ARBA00022692"/>
    </source>
</evidence>
<dbReference type="Gene3D" id="3.30.430.20">
    <property type="entry name" value="Gnk2 domain, C-X8-C-X2-C motif"/>
    <property type="match status" value="2"/>
</dbReference>
<dbReference type="FunFam" id="3.30.200.20:FF:000195">
    <property type="entry name" value="G-type lectin S-receptor-like serine/threonine-protein kinase"/>
    <property type="match status" value="1"/>
</dbReference>
<dbReference type="CDD" id="cd23509">
    <property type="entry name" value="Gnk2-like"/>
    <property type="match status" value="2"/>
</dbReference>
<evidence type="ECO:0000256" key="18">
    <source>
        <dbReference type="SAM" id="SignalP"/>
    </source>
</evidence>
<evidence type="ECO:0000256" key="11">
    <source>
        <dbReference type="ARBA" id="ARBA00022989"/>
    </source>
</evidence>
<dbReference type="InterPro" id="IPR001245">
    <property type="entry name" value="Ser-Thr/Tyr_kinase_cat_dom"/>
</dbReference>
<gene>
    <name evidence="21" type="ORF">PVL29_012657</name>
</gene>
<feature type="chain" id="PRO_5041217295" description="non-specific serine/threonine protein kinase" evidence="18">
    <location>
        <begin position="28"/>
        <end position="472"/>
    </location>
</feature>
<dbReference type="Pfam" id="PF07714">
    <property type="entry name" value="PK_Tyr_Ser-Thr"/>
    <property type="match status" value="1"/>
</dbReference>
<protein>
    <recommendedName>
        <fullName evidence="2">non-specific serine/threonine protein kinase</fullName>
        <ecNumber evidence="2">2.7.11.1</ecNumber>
    </recommendedName>
</protein>
<dbReference type="Proteomes" id="UP001168098">
    <property type="component" value="Unassembled WGS sequence"/>
</dbReference>
<evidence type="ECO:0000256" key="17">
    <source>
        <dbReference type="ARBA" id="ARBA00048679"/>
    </source>
</evidence>
<keyword evidence="6 18" id="KW-0732">Signal</keyword>
<comment type="catalytic activity">
    <reaction evidence="16">
        <text>L-threonyl-[protein] + ATP = O-phospho-L-threonyl-[protein] + ADP + H(+)</text>
        <dbReference type="Rhea" id="RHEA:46608"/>
        <dbReference type="Rhea" id="RHEA-COMP:11060"/>
        <dbReference type="Rhea" id="RHEA-COMP:11605"/>
        <dbReference type="ChEBI" id="CHEBI:15378"/>
        <dbReference type="ChEBI" id="CHEBI:30013"/>
        <dbReference type="ChEBI" id="CHEBI:30616"/>
        <dbReference type="ChEBI" id="CHEBI:61977"/>
        <dbReference type="ChEBI" id="CHEBI:456216"/>
        <dbReference type="EC" id="2.7.11.1"/>
    </reaction>
</comment>
<evidence type="ECO:0000313" key="21">
    <source>
        <dbReference type="EMBL" id="KAJ9690116.1"/>
    </source>
</evidence>
<dbReference type="PROSITE" id="PS00108">
    <property type="entry name" value="PROTEIN_KINASE_ST"/>
    <property type="match status" value="1"/>
</dbReference>
<evidence type="ECO:0000256" key="14">
    <source>
        <dbReference type="ARBA" id="ARBA00023170"/>
    </source>
</evidence>
<evidence type="ECO:0000259" key="20">
    <source>
        <dbReference type="PROSITE" id="PS51473"/>
    </source>
</evidence>
<feature type="domain" description="Protein kinase" evidence="19">
    <location>
        <begin position="306"/>
        <end position="472"/>
    </location>
</feature>
<dbReference type="PANTHER" id="PTHR27002">
    <property type="entry name" value="RECEPTOR-LIKE SERINE/THREONINE-PROTEIN KINASE SD1-8"/>
    <property type="match status" value="1"/>
</dbReference>
<keyword evidence="9" id="KW-0418">Kinase</keyword>
<evidence type="ECO:0000256" key="10">
    <source>
        <dbReference type="ARBA" id="ARBA00022840"/>
    </source>
</evidence>
<dbReference type="InterPro" id="IPR011009">
    <property type="entry name" value="Kinase-like_dom_sf"/>
</dbReference>
<reference evidence="21 22" key="1">
    <citation type="journal article" date="2023" name="BMC Biotechnol.">
        <title>Vitis rotundifolia cv Carlos genome sequencing.</title>
        <authorList>
            <person name="Huff M."/>
            <person name="Hulse-Kemp A."/>
            <person name="Scheffler B."/>
            <person name="Youngblood R."/>
            <person name="Simpson S."/>
            <person name="Babiker E."/>
            <person name="Staton M."/>
        </authorList>
    </citation>
    <scope>NUCLEOTIDE SEQUENCE [LARGE SCALE GENOMIC DNA]</scope>
    <source>
        <tissue evidence="21">Leaf</tissue>
    </source>
</reference>
<proteinExistence type="predicted"/>
<keyword evidence="4" id="KW-0808">Transferase</keyword>
<dbReference type="SUPFAM" id="SSF56112">
    <property type="entry name" value="Protein kinase-like (PK-like)"/>
    <property type="match status" value="1"/>
</dbReference>